<sequence>MSRTALYLRISRDSDKLGRGVARQRAECEALASRIGLNITQVFEDNDISASGYSKRVRPAFEEMLKRTEGGEFDTLLAWDLDRLIRKPEDGERLIDLNAKSGANIRTVSESVDLTTANGKLFLRIKVDVAAHESEHKADRIKAAHRQRLQEGKPISGRTPFGWKKGGLELEPAEADAIRDGVAHVLAGGSTTSLMRQWNAAGLLGPSGKLWSTASVKNVLRRWRNAGVVEHKGQPLDVESQITAIVSREDLDAIRLKLALQPSPNGRPVAKSWLSGVMTCGVCGLKMYPRKDYYQCQTQTERKREAGDTRKHCSIAKHVAEDRIMHALYFEANHRARWGTVEAADVAKVRKIEDDLLEAQKDRQETTQLLFIKGVDRKGVEARLSELADEIERLERERLENRTATSEAARIADLMGGVQGTGVEFTVAWIEYFKTLTVEEKRDLAKTLTIEVAKGGKGAKRILIKGEVEHFTL</sequence>
<dbReference type="GO" id="GO:0000150">
    <property type="term" value="F:DNA strand exchange activity"/>
    <property type="evidence" value="ECO:0007669"/>
    <property type="project" value="InterPro"/>
</dbReference>
<dbReference type="InterPro" id="IPR036162">
    <property type="entry name" value="Resolvase-like_N_sf"/>
</dbReference>
<dbReference type="AlphaFoldDB" id="T5K8W0"/>
<protein>
    <recommendedName>
        <fullName evidence="6">Recombinase domain-containing protein</fullName>
    </recommendedName>
</protein>
<keyword evidence="1" id="KW-0175">Coiled coil</keyword>
<feature type="coiled-coil region" evidence="1">
    <location>
        <begin position="349"/>
        <end position="407"/>
    </location>
</feature>
<dbReference type="InterPro" id="IPR006119">
    <property type="entry name" value="Resolv_N"/>
</dbReference>
<name>T5K8W0_MICMQ</name>
<dbReference type="PATRIC" id="fig|1333857.3.peg.1678"/>
<gene>
    <name evidence="4" type="ORF">L687_16855</name>
</gene>
<evidence type="ECO:0000259" key="3">
    <source>
        <dbReference type="PROSITE" id="PS51737"/>
    </source>
</evidence>
<evidence type="ECO:0000313" key="4">
    <source>
        <dbReference type="EMBL" id="EQM78196.1"/>
    </source>
</evidence>
<evidence type="ECO:0008006" key="6">
    <source>
        <dbReference type="Google" id="ProtNLM"/>
    </source>
</evidence>
<dbReference type="Pfam" id="PF13408">
    <property type="entry name" value="Zn_ribbon_recom"/>
    <property type="match status" value="1"/>
</dbReference>
<dbReference type="InterPro" id="IPR011109">
    <property type="entry name" value="DNA_bind_recombinase_dom"/>
</dbReference>
<dbReference type="GO" id="GO:0003677">
    <property type="term" value="F:DNA binding"/>
    <property type="evidence" value="ECO:0007669"/>
    <property type="project" value="InterPro"/>
</dbReference>
<dbReference type="PROSITE" id="PS51736">
    <property type="entry name" value="RECOMBINASES_3"/>
    <property type="match status" value="1"/>
</dbReference>
<comment type="caution">
    <text evidence="4">The sequence shown here is derived from an EMBL/GenBank/DDBJ whole genome shotgun (WGS) entry which is preliminary data.</text>
</comment>
<feature type="domain" description="Resolvase/invertase-type recombinase catalytic" evidence="2">
    <location>
        <begin position="3"/>
        <end position="152"/>
    </location>
</feature>
<dbReference type="SUPFAM" id="SSF53041">
    <property type="entry name" value="Resolvase-like"/>
    <property type="match status" value="1"/>
</dbReference>
<evidence type="ECO:0000256" key="1">
    <source>
        <dbReference type="SAM" id="Coils"/>
    </source>
</evidence>
<evidence type="ECO:0000259" key="2">
    <source>
        <dbReference type="PROSITE" id="PS51736"/>
    </source>
</evidence>
<dbReference type="InterPro" id="IPR025827">
    <property type="entry name" value="Zn_ribbon_recom_dom"/>
</dbReference>
<dbReference type="EMBL" id="ATAO01000181">
    <property type="protein sequence ID" value="EQM78196.1"/>
    <property type="molecule type" value="Genomic_DNA"/>
</dbReference>
<organism evidence="4 5">
    <name type="scientific">Microbacterium maritypicum MF109</name>
    <dbReference type="NCBI Taxonomy" id="1333857"/>
    <lineage>
        <taxon>Bacteria</taxon>
        <taxon>Bacillati</taxon>
        <taxon>Actinomycetota</taxon>
        <taxon>Actinomycetes</taxon>
        <taxon>Micrococcales</taxon>
        <taxon>Microbacteriaceae</taxon>
        <taxon>Microbacterium</taxon>
    </lineage>
</organism>
<dbReference type="Gene3D" id="3.40.50.1390">
    <property type="entry name" value="Resolvase, N-terminal catalytic domain"/>
    <property type="match status" value="1"/>
</dbReference>
<dbReference type="PANTHER" id="PTHR30461:SF23">
    <property type="entry name" value="DNA RECOMBINASE-RELATED"/>
    <property type="match status" value="1"/>
</dbReference>
<dbReference type="Pfam" id="PF07508">
    <property type="entry name" value="Recombinase"/>
    <property type="match status" value="1"/>
</dbReference>
<dbReference type="RefSeq" id="WP_021199643.1">
    <property type="nucleotide sequence ID" value="NZ_ATAO01000181.1"/>
</dbReference>
<accession>T5K8W0</accession>
<feature type="domain" description="Recombinase" evidence="3">
    <location>
        <begin position="160"/>
        <end position="265"/>
    </location>
</feature>
<proteinExistence type="predicted"/>
<dbReference type="Proteomes" id="UP000016033">
    <property type="component" value="Unassembled WGS sequence"/>
</dbReference>
<dbReference type="InterPro" id="IPR038109">
    <property type="entry name" value="DNA_bind_recomb_sf"/>
</dbReference>
<dbReference type="Pfam" id="PF00239">
    <property type="entry name" value="Resolvase"/>
    <property type="match status" value="1"/>
</dbReference>
<dbReference type="CDD" id="cd00338">
    <property type="entry name" value="Ser_Recombinase"/>
    <property type="match status" value="1"/>
</dbReference>
<reference evidence="4 5" key="1">
    <citation type="journal article" date="2013" name="Genome Announc.">
        <title>Whole-genome sequences of five oyster-associated bacteria show potential for crude oil hydrocarbon degradation.</title>
        <authorList>
            <person name="Chauhan A."/>
            <person name="Green S."/>
            <person name="Pathak A."/>
            <person name="Thomas J."/>
            <person name="Venkatramanan R."/>
        </authorList>
    </citation>
    <scope>NUCLEOTIDE SEQUENCE [LARGE SCALE GENOMIC DNA]</scope>
    <source>
        <strain evidence="4 5">MF109</strain>
    </source>
</reference>
<dbReference type="SMART" id="SM00857">
    <property type="entry name" value="Resolvase"/>
    <property type="match status" value="1"/>
</dbReference>
<dbReference type="PANTHER" id="PTHR30461">
    <property type="entry name" value="DNA-INVERTASE FROM LAMBDOID PROPHAGE"/>
    <property type="match status" value="1"/>
</dbReference>
<dbReference type="Gene3D" id="3.90.1750.20">
    <property type="entry name" value="Putative Large Serine Recombinase, Chain B, Domain 2"/>
    <property type="match status" value="1"/>
</dbReference>
<dbReference type="PROSITE" id="PS51737">
    <property type="entry name" value="RECOMBINASE_DNA_BIND"/>
    <property type="match status" value="1"/>
</dbReference>
<dbReference type="InterPro" id="IPR050639">
    <property type="entry name" value="SSR_resolvase"/>
</dbReference>
<evidence type="ECO:0000313" key="5">
    <source>
        <dbReference type="Proteomes" id="UP000016033"/>
    </source>
</evidence>